<evidence type="ECO:0000313" key="2">
    <source>
        <dbReference type="EMBL" id="QQR35656.1"/>
    </source>
</evidence>
<dbReference type="EMBL" id="CP068047">
    <property type="protein sequence ID" value="QQR35656.1"/>
    <property type="molecule type" value="Genomic_DNA"/>
</dbReference>
<keyword evidence="3" id="KW-1185">Reference proteome</keyword>
<accession>A0ABX7BUN9</accession>
<protein>
    <submittedName>
        <fullName evidence="2">Uncharacterized protein</fullName>
    </submittedName>
</protein>
<sequence length="137" mass="15982">MDETQAPDWAAIRHAYEHSDDTLRTICERFGVTKGQLEHRQRRERWPSRRSTLRERQTATFDKIFGVLEQQVGKLASATGATLGDKETQQLADIIKNFEKMAHLSGHDSKDEAPRPRRDMQELRAKLAKRLEQRSRR</sequence>
<evidence type="ECO:0000256" key="1">
    <source>
        <dbReference type="SAM" id="MobiDB-lite"/>
    </source>
</evidence>
<dbReference type="RefSeq" id="WP_201655709.1">
    <property type="nucleotide sequence ID" value="NZ_CP068047.1"/>
</dbReference>
<proteinExistence type="predicted"/>
<dbReference type="Proteomes" id="UP000595460">
    <property type="component" value="Chromosome"/>
</dbReference>
<feature type="region of interest" description="Disordered" evidence="1">
    <location>
        <begin position="102"/>
        <end position="137"/>
    </location>
</feature>
<evidence type="ECO:0000313" key="3">
    <source>
        <dbReference type="Proteomes" id="UP000595460"/>
    </source>
</evidence>
<name>A0ABX7BUN9_9HYPH</name>
<reference evidence="2 3" key="1">
    <citation type="submission" date="2021-01" db="EMBL/GenBank/DDBJ databases">
        <title>Genome seq and assembly of Devosia sp. G19.</title>
        <authorList>
            <person name="Chhetri G."/>
        </authorList>
    </citation>
    <scope>NUCLEOTIDE SEQUENCE [LARGE SCALE GENOMIC DNA]</scope>
    <source>
        <strain evidence="2 3">G19</strain>
    </source>
</reference>
<gene>
    <name evidence="2" type="ORF">JI749_15090</name>
</gene>
<organism evidence="2 3">
    <name type="scientific">Devosia oryziradicis</name>
    <dbReference type="NCBI Taxonomy" id="2801335"/>
    <lineage>
        <taxon>Bacteria</taxon>
        <taxon>Pseudomonadati</taxon>
        <taxon>Pseudomonadota</taxon>
        <taxon>Alphaproteobacteria</taxon>
        <taxon>Hyphomicrobiales</taxon>
        <taxon>Devosiaceae</taxon>
        <taxon>Devosia</taxon>
    </lineage>
</organism>